<dbReference type="NCBIfam" id="NF033773">
    <property type="entry name" value="tellur_TrgA"/>
    <property type="match status" value="1"/>
</dbReference>
<keyword evidence="3" id="KW-1185">Reference proteome</keyword>
<gene>
    <name evidence="2" type="ORF">ACFSUD_16155</name>
</gene>
<keyword evidence="1" id="KW-0812">Transmembrane</keyword>
<keyword evidence="1" id="KW-1133">Transmembrane helix</keyword>
<sequence length="146" mass="15652">MPTAARLTAAVCLALVAFVVSGMIKPLWPESTDFGYFTQVNMLIGLCAGWIVMGARVGRGITAAIHNGLAGVFVLLIWGLGVQAIHEMMRLAMRNRYDNVFEAVTAVAQIAAKFGAQILTLPVALALIMGGVISGLMAEYADKRWR</sequence>
<protein>
    <submittedName>
        <fullName evidence="2">TrgA family protein</fullName>
    </submittedName>
</protein>
<accession>A0ABW5U5N1</accession>
<evidence type="ECO:0000313" key="2">
    <source>
        <dbReference type="EMBL" id="MFD2741115.1"/>
    </source>
</evidence>
<feature type="transmembrane region" description="Helical" evidence="1">
    <location>
        <begin position="118"/>
        <end position="138"/>
    </location>
</feature>
<feature type="transmembrane region" description="Helical" evidence="1">
    <location>
        <begin position="69"/>
        <end position="86"/>
    </location>
</feature>
<dbReference type="EMBL" id="JBHUMP010000017">
    <property type="protein sequence ID" value="MFD2741115.1"/>
    <property type="molecule type" value="Genomic_DNA"/>
</dbReference>
<name>A0ABW5U5N1_9RHOB</name>
<dbReference type="InterPro" id="IPR047784">
    <property type="entry name" value="TrgA"/>
</dbReference>
<evidence type="ECO:0000313" key="3">
    <source>
        <dbReference type="Proteomes" id="UP001597474"/>
    </source>
</evidence>
<comment type="caution">
    <text evidence="2">The sequence shown here is derived from an EMBL/GenBank/DDBJ whole genome shotgun (WGS) entry which is preliminary data.</text>
</comment>
<feature type="transmembrane region" description="Helical" evidence="1">
    <location>
        <begin position="38"/>
        <end position="57"/>
    </location>
</feature>
<organism evidence="2 3">
    <name type="scientific">Sulfitobacter aestuarii</name>
    <dbReference type="NCBI Taxonomy" id="2161676"/>
    <lineage>
        <taxon>Bacteria</taxon>
        <taxon>Pseudomonadati</taxon>
        <taxon>Pseudomonadota</taxon>
        <taxon>Alphaproteobacteria</taxon>
        <taxon>Rhodobacterales</taxon>
        <taxon>Roseobacteraceae</taxon>
        <taxon>Sulfitobacter</taxon>
    </lineage>
</organism>
<evidence type="ECO:0000256" key="1">
    <source>
        <dbReference type="SAM" id="Phobius"/>
    </source>
</evidence>
<keyword evidence="1" id="KW-0472">Membrane</keyword>
<proteinExistence type="predicted"/>
<dbReference type="RefSeq" id="WP_386375541.1">
    <property type="nucleotide sequence ID" value="NZ_JBHUMP010000017.1"/>
</dbReference>
<reference evidence="3" key="1">
    <citation type="journal article" date="2019" name="Int. J. Syst. Evol. Microbiol.">
        <title>The Global Catalogue of Microorganisms (GCM) 10K type strain sequencing project: providing services to taxonomists for standard genome sequencing and annotation.</title>
        <authorList>
            <consortium name="The Broad Institute Genomics Platform"/>
            <consortium name="The Broad Institute Genome Sequencing Center for Infectious Disease"/>
            <person name="Wu L."/>
            <person name="Ma J."/>
        </authorList>
    </citation>
    <scope>NUCLEOTIDE SEQUENCE [LARGE SCALE GENOMIC DNA]</scope>
    <source>
        <strain evidence="3">TISTR 2562</strain>
    </source>
</reference>
<dbReference type="Proteomes" id="UP001597474">
    <property type="component" value="Unassembled WGS sequence"/>
</dbReference>